<gene>
    <name evidence="7" type="ORF">SCF082_LOCUS24806</name>
</gene>
<comment type="caution">
    <text evidence="7">The sequence shown here is derived from an EMBL/GenBank/DDBJ whole genome shotgun (WGS) entry which is preliminary data.</text>
</comment>
<dbReference type="EMBL" id="CAXAMM010018445">
    <property type="protein sequence ID" value="CAK9043377.1"/>
    <property type="molecule type" value="Genomic_DNA"/>
</dbReference>
<dbReference type="InterPro" id="IPR003825">
    <property type="entry name" value="Colicin-V_CvpA"/>
</dbReference>
<feature type="transmembrane region" description="Helical" evidence="6">
    <location>
        <begin position="100"/>
        <end position="121"/>
    </location>
</feature>
<dbReference type="Proteomes" id="UP001642464">
    <property type="component" value="Unassembled WGS sequence"/>
</dbReference>
<dbReference type="Pfam" id="PF02674">
    <property type="entry name" value="Colicin_V"/>
    <property type="match status" value="1"/>
</dbReference>
<evidence type="ECO:0000256" key="6">
    <source>
        <dbReference type="SAM" id="Phobius"/>
    </source>
</evidence>
<evidence type="ECO:0000256" key="3">
    <source>
        <dbReference type="ARBA" id="ARBA00022989"/>
    </source>
</evidence>
<feature type="transmembrane region" description="Helical" evidence="6">
    <location>
        <begin position="6"/>
        <end position="23"/>
    </location>
</feature>
<keyword evidence="4 6" id="KW-0472">Membrane</keyword>
<feature type="compositionally biased region" description="Low complexity" evidence="5">
    <location>
        <begin position="184"/>
        <end position="203"/>
    </location>
</feature>
<comment type="subcellular location">
    <subcellularLocation>
        <location evidence="1">Membrane</location>
        <topology evidence="1">Multi-pass membrane protein</topology>
    </subcellularLocation>
</comment>
<feature type="region of interest" description="Disordered" evidence="5">
    <location>
        <begin position="178"/>
        <end position="209"/>
    </location>
</feature>
<keyword evidence="2 6" id="KW-0812">Transmembrane</keyword>
<proteinExistence type="predicted"/>
<feature type="region of interest" description="Disordered" evidence="5">
    <location>
        <begin position="276"/>
        <end position="313"/>
    </location>
</feature>
<evidence type="ECO:0000313" key="8">
    <source>
        <dbReference type="Proteomes" id="UP001642464"/>
    </source>
</evidence>
<feature type="transmembrane region" description="Helical" evidence="6">
    <location>
        <begin position="63"/>
        <end position="88"/>
    </location>
</feature>
<reference evidence="7 8" key="1">
    <citation type="submission" date="2024-02" db="EMBL/GenBank/DDBJ databases">
        <authorList>
            <person name="Chen Y."/>
            <person name="Shah S."/>
            <person name="Dougan E. K."/>
            <person name="Thang M."/>
            <person name="Chan C."/>
        </authorList>
    </citation>
    <scope>NUCLEOTIDE SEQUENCE [LARGE SCALE GENOMIC DNA]</scope>
</reference>
<evidence type="ECO:0000313" key="7">
    <source>
        <dbReference type="EMBL" id="CAK9043377.1"/>
    </source>
</evidence>
<keyword evidence="3 6" id="KW-1133">Transmembrane helix</keyword>
<sequence>MLVMWYDVVVLAILLFFTVRGAMKGVIWQIAGIAGIVLCFTFAETISAAVGPRVPLEPPLNNWIVLFGSYLAFSFVAFGLARLLNGWVEKAQMKEYNRHLGAVFGFVKGVALSLILTFLVVTVSEDARESLRHSRSGHAAAIIMDRLHPVMPEKLHDALEKYIHQLDPQEPSHDLIAHDGENATGTSGTNTIPGTTNGTPQQGAGQGNDFWSAIRNTLNDEAKRVILNGLSQSSPEDRAQIEQAIIDVVEQTPSSELTELQDALVQAGSRQLQKTLQSWQQSSTGSNAPIHTDSSIGQSGASTTQPGAPHGLSSSQVITEIAAVYSSIESVQQSIVQDIESRMTGVPESVTQAVLTDWLADLRSTQPDPDP</sequence>
<keyword evidence="8" id="KW-1185">Reference proteome</keyword>
<name>A0ABP0LVZ8_9DINO</name>
<dbReference type="PANTHER" id="PTHR37306">
    <property type="entry name" value="COLICIN V PRODUCTION PROTEIN"/>
    <property type="match status" value="1"/>
</dbReference>
<organism evidence="7 8">
    <name type="scientific">Durusdinium trenchii</name>
    <dbReference type="NCBI Taxonomy" id="1381693"/>
    <lineage>
        <taxon>Eukaryota</taxon>
        <taxon>Sar</taxon>
        <taxon>Alveolata</taxon>
        <taxon>Dinophyceae</taxon>
        <taxon>Suessiales</taxon>
        <taxon>Symbiodiniaceae</taxon>
        <taxon>Durusdinium</taxon>
    </lineage>
</organism>
<evidence type="ECO:0000256" key="1">
    <source>
        <dbReference type="ARBA" id="ARBA00004141"/>
    </source>
</evidence>
<evidence type="ECO:0000256" key="4">
    <source>
        <dbReference type="ARBA" id="ARBA00023136"/>
    </source>
</evidence>
<evidence type="ECO:0000256" key="5">
    <source>
        <dbReference type="SAM" id="MobiDB-lite"/>
    </source>
</evidence>
<evidence type="ECO:0000256" key="2">
    <source>
        <dbReference type="ARBA" id="ARBA00022692"/>
    </source>
</evidence>
<dbReference type="PANTHER" id="PTHR37306:SF1">
    <property type="entry name" value="COLICIN V PRODUCTION PROTEIN"/>
    <property type="match status" value="1"/>
</dbReference>
<accession>A0ABP0LVZ8</accession>
<feature type="transmembrane region" description="Helical" evidence="6">
    <location>
        <begin position="30"/>
        <end position="51"/>
    </location>
</feature>
<feature type="non-terminal residue" evidence="7">
    <location>
        <position position="371"/>
    </location>
</feature>
<protein>
    <submittedName>
        <fullName evidence="7">Colicin V production protein</fullName>
    </submittedName>
</protein>